<dbReference type="WBParaSite" id="PS1159_v2.g15246.t1">
    <property type="protein sequence ID" value="PS1159_v2.g15246.t1"/>
    <property type="gene ID" value="PS1159_v2.g15246"/>
</dbReference>
<dbReference type="Proteomes" id="UP000887580">
    <property type="component" value="Unplaced"/>
</dbReference>
<sequence>MGESEGYSSPEYSDDEIKKKPKEKKVVKEVIKEEEIKLPSQVGYKPKESKIPPPPDRSADPLDKKKIFLPKPRHIKRNERYSGNRTRNEKDVEESRNERYSRNENIDAGETKNGKPSAIGATGERAKNKPMIPTNIRPAREGSEIINDEVKIYYRASKSANPIEPYVNPGGNETYESFVKSSSNPECRQFLDSKLVKNLKINEFSKLRPVQIAMLTAALTYPREHPETLNADILCTSKTGSGKTLAFIVPILQKAIERRDLQPNKDARTPMSLIFVNSTELAMSVFHVVKALLHGLHLRVVVMAASLNFVENTNFDIGICTNGRFQNHFSHTMTLGNSAVQLDLSQLEYIVIDEVDKMAQDLKFLDILDKLKIEAKKPRIYGLSATIDADTTQIIRYSSVFLIKCGEH</sequence>
<evidence type="ECO:0000313" key="2">
    <source>
        <dbReference type="WBParaSite" id="PS1159_v2.g15246.t1"/>
    </source>
</evidence>
<reference evidence="2" key="1">
    <citation type="submission" date="2022-11" db="UniProtKB">
        <authorList>
            <consortium name="WormBaseParasite"/>
        </authorList>
    </citation>
    <scope>IDENTIFICATION</scope>
</reference>
<name>A0AC35FAL2_9BILA</name>
<organism evidence="1 2">
    <name type="scientific">Panagrolaimus sp. PS1159</name>
    <dbReference type="NCBI Taxonomy" id="55785"/>
    <lineage>
        <taxon>Eukaryota</taxon>
        <taxon>Metazoa</taxon>
        <taxon>Ecdysozoa</taxon>
        <taxon>Nematoda</taxon>
        <taxon>Chromadorea</taxon>
        <taxon>Rhabditida</taxon>
        <taxon>Tylenchina</taxon>
        <taxon>Panagrolaimomorpha</taxon>
        <taxon>Panagrolaimoidea</taxon>
        <taxon>Panagrolaimidae</taxon>
        <taxon>Panagrolaimus</taxon>
    </lineage>
</organism>
<proteinExistence type="predicted"/>
<protein>
    <submittedName>
        <fullName evidence="2">ATP-dependent RNA helicase</fullName>
    </submittedName>
</protein>
<accession>A0AC35FAL2</accession>
<evidence type="ECO:0000313" key="1">
    <source>
        <dbReference type="Proteomes" id="UP000887580"/>
    </source>
</evidence>